<evidence type="ECO:0000313" key="5">
    <source>
        <dbReference type="EMBL" id="OAJ66643.1"/>
    </source>
</evidence>
<dbReference type="Gene3D" id="1.10.10.10">
    <property type="entry name" value="Winged helix-like DNA-binding domain superfamily/Winged helix DNA-binding domain"/>
    <property type="match status" value="1"/>
</dbReference>
<evidence type="ECO:0000313" key="6">
    <source>
        <dbReference type="Proteomes" id="UP000077786"/>
    </source>
</evidence>
<evidence type="ECO:0000256" key="2">
    <source>
        <dbReference type="ARBA" id="ARBA00023125"/>
    </source>
</evidence>
<dbReference type="SUPFAM" id="SSF46785">
    <property type="entry name" value="Winged helix' DNA-binding domain"/>
    <property type="match status" value="1"/>
</dbReference>
<dbReference type="SMART" id="SM01134">
    <property type="entry name" value="DeoRC"/>
    <property type="match status" value="1"/>
</dbReference>
<dbReference type="InterPro" id="IPR001034">
    <property type="entry name" value="DeoR_HTH"/>
</dbReference>
<dbReference type="Proteomes" id="UP000077786">
    <property type="component" value="Unassembled WGS sequence"/>
</dbReference>
<dbReference type="SMART" id="SM00420">
    <property type="entry name" value="HTH_DEOR"/>
    <property type="match status" value="1"/>
</dbReference>
<dbReference type="OrthoDB" id="9816363at2"/>
<dbReference type="Pfam" id="PF00455">
    <property type="entry name" value="DeoRC"/>
    <property type="match status" value="1"/>
</dbReference>
<keyword evidence="3" id="KW-0804">Transcription</keyword>
<dbReference type="PROSITE" id="PS51000">
    <property type="entry name" value="HTH_DEOR_2"/>
    <property type="match status" value="1"/>
</dbReference>
<dbReference type="PANTHER" id="PTHR30363">
    <property type="entry name" value="HTH-TYPE TRANSCRIPTIONAL REGULATOR SRLR-RELATED"/>
    <property type="match status" value="1"/>
</dbReference>
<keyword evidence="1" id="KW-0805">Transcription regulation</keyword>
<dbReference type="InterPro" id="IPR014036">
    <property type="entry name" value="DeoR-like_C"/>
</dbReference>
<evidence type="ECO:0000259" key="4">
    <source>
        <dbReference type="PROSITE" id="PS51000"/>
    </source>
</evidence>
<dbReference type="InterPro" id="IPR018356">
    <property type="entry name" value="Tscrpt_reg_HTH_DeoR_CS"/>
</dbReference>
<dbReference type="InterPro" id="IPR037171">
    <property type="entry name" value="NagB/RpiA_transferase-like"/>
</dbReference>
<proteinExistence type="predicted"/>
<dbReference type="InterPro" id="IPR036388">
    <property type="entry name" value="WH-like_DNA-bd_sf"/>
</dbReference>
<dbReference type="PRINTS" id="PR00037">
    <property type="entry name" value="HTHLACR"/>
</dbReference>
<dbReference type="SUPFAM" id="SSF100950">
    <property type="entry name" value="NagB/RpiA/CoA transferase-like"/>
    <property type="match status" value="1"/>
</dbReference>
<evidence type="ECO:0000256" key="3">
    <source>
        <dbReference type="ARBA" id="ARBA00023163"/>
    </source>
</evidence>
<dbReference type="PATRIC" id="fig|38307.3.peg.2898"/>
<dbReference type="Pfam" id="PF08220">
    <property type="entry name" value="HTH_DeoR"/>
    <property type="match status" value="1"/>
</dbReference>
<dbReference type="GO" id="GO:0003677">
    <property type="term" value="F:DNA binding"/>
    <property type="evidence" value="ECO:0007669"/>
    <property type="project" value="UniProtKB-KW"/>
</dbReference>
<accession>A0A1B6VHF8</accession>
<keyword evidence="2" id="KW-0238">DNA-binding</keyword>
<dbReference type="PROSITE" id="PS00894">
    <property type="entry name" value="HTH_DEOR_1"/>
    <property type="match status" value="1"/>
</dbReference>
<protein>
    <submittedName>
        <fullName evidence="5">DeoR family transcriptional regulator</fullName>
    </submittedName>
</protein>
<dbReference type="InterPro" id="IPR036390">
    <property type="entry name" value="WH_DNA-bd_sf"/>
</dbReference>
<sequence>MMPQATFETRSASARRQNILDYVRDRGGAQIDELAGRFVTSRMTIHRDLQVLSERGVLRRVHGGVTTPPKAFSEGSISQRSHRAMEAKQAIAAVAAGLVEEGEIIALDDSTTSRVLAERLTDSASLTVVTNSMGTANLFTSKPNVNLLLLGGRYNMDFDAFFGTLCEQAAASLRVNTLFLSVAAIRGMTAYHQEQDIIKAKQALMNISDRKILLVDSTKFGVITLNRFSDLTEFDVVITDSGLEKDLEDTLRNAGINLKIAEISTVRASGSSTSPECNP</sequence>
<dbReference type="Gene3D" id="3.40.50.1360">
    <property type="match status" value="1"/>
</dbReference>
<gene>
    <name evidence="5" type="ORF">A0123_02776</name>
</gene>
<organism evidence="5 6">
    <name type="scientific">Gluconobacter cerinus</name>
    <dbReference type="NCBI Taxonomy" id="38307"/>
    <lineage>
        <taxon>Bacteria</taxon>
        <taxon>Pseudomonadati</taxon>
        <taxon>Pseudomonadota</taxon>
        <taxon>Alphaproteobacteria</taxon>
        <taxon>Acetobacterales</taxon>
        <taxon>Acetobacteraceae</taxon>
        <taxon>Gluconobacter</taxon>
    </lineage>
</organism>
<comment type="caution">
    <text evidence="5">The sequence shown here is derived from an EMBL/GenBank/DDBJ whole genome shotgun (WGS) entry which is preliminary data.</text>
</comment>
<dbReference type="AlphaFoldDB" id="A0A1B6VHF8"/>
<feature type="domain" description="HTH deoR-type" evidence="4">
    <location>
        <begin position="12"/>
        <end position="67"/>
    </location>
</feature>
<dbReference type="EMBL" id="LUTU01000014">
    <property type="protein sequence ID" value="OAJ66643.1"/>
    <property type="molecule type" value="Genomic_DNA"/>
</dbReference>
<dbReference type="RefSeq" id="WP_064275246.1">
    <property type="nucleotide sequence ID" value="NZ_LUTU01000014.1"/>
</dbReference>
<reference evidence="5 6" key="1">
    <citation type="submission" date="2016-03" db="EMBL/GenBank/DDBJ databases">
        <title>Draft genome sequence of Gluconobacter cerinus strain CECT 9110.</title>
        <authorList>
            <person name="Sainz F."/>
            <person name="Mas A."/>
            <person name="Torija M.J."/>
        </authorList>
    </citation>
    <scope>NUCLEOTIDE SEQUENCE [LARGE SCALE GENOMIC DNA]</scope>
    <source>
        <strain evidence="5 6">CECT 9110</strain>
    </source>
</reference>
<evidence type="ECO:0000256" key="1">
    <source>
        <dbReference type="ARBA" id="ARBA00023015"/>
    </source>
</evidence>
<dbReference type="PANTHER" id="PTHR30363:SF44">
    <property type="entry name" value="AGA OPERON TRANSCRIPTIONAL REPRESSOR-RELATED"/>
    <property type="match status" value="1"/>
</dbReference>
<dbReference type="GO" id="GO:0003700">
    <property type="term" value="F:DNA-binding transcription factor activity"/>
    <property type="evidence" value="ECO:0007669"/>
    <property type="project" value="InterPro"/>
</dbReference>
<dbReference type="InterPro" id="IPR050313">
    <property type="entry name" value="Carb_Metab_HTH_regulators"/>
</dbReference>
<name>A0A1B6VHF8_9PROT</name>